<dbReference type="InterPro" id="IPR006571">
    <property type="entry name" value="TLDc_dom"/>
</dbReference>
<evidence type="ECO:0008006" key="5">
    <source>
        <dbReference type="Google" id="ProtNLM"/>
    </source>
</evidence>
<reference evidence="3 4" key="1">
    <citation type="submission" date="2018-06" db="EMBL/GenBank/DDBJ databases">
        <title>Comparative genomics reveals the genomic features of Rhizophagus irregularis, R. cerebriforme, R. diaphanum and Gigaspora rosea, and their symbiotic lifestyle signature.</title>
        <authorList>
            <person name="Morin E."/>
            <person name="San Clemente H."/>
            <person name="Chen E.C.H."/>
            <person name="De La Providencia I."/>
            <person name="Hainaut M."/>
            <person name="Kuo A."/>
            <person name="Kohler A."/>
            <person name="Murat C."/>
            <person name="Tang N."/>
            <person name="Roy S."/>
            <person name="Loubradou J."/>
            <person name="Henrissat B."/>
            <person name="Grigoriev I.V."/>
            <person name="Corradi N."/>
            <person name="Roux C."/>
            <person name="Martin F.M."/>
        </authorList>
    </citation>
    <scope>NUCLEOTIDE SEQUENCE [LARGE SCALE GENOMIC DNA]</scope>
    <source>
        <strain evidence="3 4">DAOM 227022</strain>
    </source>
</reference>
<comment type="caution">
    <text evidence="3">The sequence shown here is derived from an EMBL/GenBank/DDBJ whole genome shotgun (WGS) entry which is preliminary data.</text>
</comment>
<gene>
    <name evidence="3" type="ORF">C1645_878923</name>
</gene>
<feature type="domain" description="TLDc" evidence="2">
    <location>
        <begin position="289"/>
        <end position="463"/>
    </location>
</feature>
<dbReference type="Pfam" id="PF00651">
    <property type="entry name" value="BTB"/>
    <property type="match status" value="1"/>
</dbReference>
<sequence length="467" mass="53909">MLDSRTKVVDAGAFYDLEILVGKEPDTTTFRLHSLILKTRSSYFKNVLSSNELKTENKIIQFQKQNISVEIFHNIIKYIYRDIIEFGNNIKTNIDFLIAADELCLTDLCLAIEEKLLSNKELLKRNFVTITLAVNQFDHFTNLLKFYKDALQEDPTLIFKADDFATIKREILLDLISVYPFKQIEVWDQIIVWAFAQDDNLPSDITMCTSENISTLKDLIQPFISYIKFKEISPSNFFQKIKPYKNIFNNDTYIEILEYYSFNENVLPKFRMDIDSTIINSEQAFLLANLIKILENPSVYSSVSKNVDVFFYKFKLLVRGSKDGFMTSTFHSHCDGKGPTLTVARIKSTNEIIGGFNPYSWYSEGGECKDDTNRRDNTDRRSFIFSLDKDNLENCIYSKVKSGECAHYNDGSFGPNFGGKNADLNLLCSDVSEGKCVKKNYETRIRESTGYFAIDEYEVFQVKGYNN</sequence>
<dbReference type="PROSITE" id="PS51886">
    <property type="entry name" value="TLDC"/>
    <property type="match status" value="1"/>
</dbReference>
<dbReference type="SUPFAM" id="SSF54695">
    <property type="entry name" value="POZ domain"/>
    <property type="match status" value="1"/>
</dbReference>
<proteinExistence type="predicted"/>
<dbReference type="InterPro" id="IPR000210">
    <property type="entry name" value="BTB/POZ_dom"/>
</dbReference>
<feature type="domain" description="BTB" evidence="1">
    <location>
        <begin position="15"/>
        <end position="88"/>
    </location>
</feature>
<evidence type="ECO:0000259" key="2">
    <source>
        <dbReference type="PROSITE" id="PS51886"/>
    </source>
</evidence>
<dbReference type="PROSITE" id="PS50097">
    <property type="entry name" value="BTB"/>
    <property type="match status" value="1"/>
</dbReference>
<evidence type="ECO:0000313" key="3">
    <source>
        <dbReference type="EMBL" id="RIA86040.1"/>
    </source>
</evidence>
<name>A0A397SII3_9GLOM</name>
<accession>A0A397SII3</accession>
<evidence type="ECO:0000313" key="4">
    <source>
        <dbReference type="Proteomes" id="UP000265703"/>
    </source>
</evidence>
<dbReference type="SMART" id="SM00225">
    <property type="entry name" value="BTB"/>
    <property type="match status" value="1"/>
</dbReference>
<evidence type="ECO:0000259" key="1">
    <source>
        <dbReference type="PROSITE" id="PS50097"/>
    </source>
</evidence>
<protein>
    <recommendedName>
        <fullName evidence="5">BTB/POZ domain-containing protein</fullName>
    </recommendedName>
</protein>
<dbReference type="EMBL" id="QKYT01000388">
    <property type="protein sequence ID" value="RIA86040.1"/>
    <property type="molecule type" value="Genomic_DNA"/>
</dbReference>
<dbReference type="Proteomes" id="UP000265703">
    <property type="component" value="Unassembled WGS sequence"/>
</dbReference>
<dbReference type="InterPro" id="IPR011333">
    <property type="entry name" value="SKP1/BTB/POZ_sf"/>
</dbReference>
<keyword evidence="4" id="KW-1185">Reference proteome</keyword>
<dbReference type="CDD" id="cd18186">
    <property type="entry name" value="BTB_POZ_ZBTB_KLHL-like"/>
    <property type="match status" value="1"/>
</dbReference>
<dbReference type="Gene3D" id="3.30.710.10">
    <property type="entry name" value="Potassium Channel Kv1.1, Chain A"/>
    <property type="match status" value="1"/>
</dbReference>
<dbReference type="Pfam" id="PF07534">
    <property type="entry name" value="TLD"/>
    <property type="match status" value="1"/>
</dbReference>
<dbReference type="OrthoDB" id="6359816at2759"/>
<organism evidence="3 4">
    <name type="scientific">Glomus cerebriforme</name>
    <dbReference type="NCBI Taxonomy" id="658196"/>
    <lineage>
        <taxon>Eukaryota</taxon>
        <taxon>Fungi</taxon>
        <taxon>Fungi incertae sedis</taxon>
        <taxon>Mucoromycota</taxon>
        <taxon>Glomeromycotina</taxon>
        <taxon>Glomeromycetes</taxon>
        <taxon>Glomerales</taxon>
        <taxon>Glomeraceae</taxon>
        <taxon>Glomus</taxon>
    </lineage>
</organism>
<dbReference type="AlphaFoldDB" id="A0A397SII3"/>